<proteinExistence type="predicted"/>
<dbReference type="RefSeq" id="WP_002652821.1">
    <property type="nucleotide sequence ID" value="NZ_CH672376.1"/>
</dbReference>
<dbReference type="EMBL" id="AANZ01000013">
    <property type="protein sequence ID" value="EAQ79751.1"/>
    <property type="molecule type" value="Genomic_DNA"/>
</dbReference>
<accession>A3ZV15</accession>
<dbReference type="AlphaFoldDB" id="A3ZV15"/>
<comment type="caution">
    <text evidence="1">The sequence shown here is derived from an EMBL/GenBank/DDBJ whole genome shotgun (WGS) entry which is preliminary data.</text>
</comment>
<name>A3ZV15_9BACT</name>
<sequence length="171" mass="18514">MLIPLAFVARTANRNAGLIAASLAFTVLTGCGQPEEPRPELIPVKGTFAINGKPAEGAMLVFHPANGEEFDVRGTRPRAIVGQDGQFSMTTYQSDDGIPVGEYDLSVLWFDNPDASNPHDKLGGRYAVPGKSNLRVLIDENTTELEPLTMAGVRFATRRPRSDPADFDQVD</sequence>
<evidence type="ECO:0000313" key="1">
    <source>
        <dbReference type="EMBL" id="EAQ79751.1"/>
    </source>
</evidence>
<dbReference type="STRING" id="314230.DSM3645_24620"/>
<dbReference type="Proteomes" id="UP000004358">
    <property type="component" value="Unassembled WGS sequence"/>
</dbReference>
<reference evidence="1 2" key="1">
    <citation type="submission" date="2006-02" db="EMBL/GenBank/DDBJ databases">
        <authorList>
            <person name="Amann R."/>
            <person name="Ferriera S."/>
            <person name="Johnson J."/>
            <person name="Kravitz S."/>
            <person name="Halpern A."/>
            <person name="Remington K."/>
            <person name="Beeson K."/>
            <person name="Tran B."/>
            <person name="Rogers Y.-H."/>
            <person name="Friedman R."/>
            <person name="Venter J.C."/>
        </authorList>
    </citation>
    <scope>NUCLEOTIDE SEQUENCE [LARGE SCALE GENOMIC DNA]</scope>
    <source>
        <strain evidence="1 2">DSM 3645</strain>
    </source>
</reference>
<dbReference type="HOGENOM" id="CLU_113730_0_0_0"/>
<protein>
    <submittedName>
        <fullName evidence="1">Uncharacterized protein</fullName>
    </submittedName>
</protein>
<evidence type="ECO:0000313" key="2">
    <source>
        <dbReference type="Proteomes" id="UP000004358"/>
    </source>
</evidence>
<organism evidence="1 2">
    <name type="scientific">Blastopirellula marina DSM 3645</name>
    <dbReference type="NCBI Taxonomy" id="314230"/>
    <lineage>
        <taxon>Bacteria</taxon>
        <taxon>Pseudomonadati</taxon>
        <taxon>Planctomycetota</taxon>
        <taxon>Planctomycetia</taxon>
        <taxon>Pirellulales</taxon>
        <taxon>Pirellulaceae</taxon>
        <taxon>Blastopirellula</taxon>
    </lineage>
</organism>
<gene>
    <name evidence="1" type="ORF">DSM3645_24620</name>
</gene>